<organism evidence="2 3">
    <name type="scientific">Vanrija albida</name>
    <dbReference type="NCBI Taxonomy" id="181172"/>
    <lineage>
        <taxon>Eukaryota</taxon>
        <taxon>Fungi</taxon>
        <taxon>Dikarya</taxon>
        <taxon>Basidiomycota</taxon>
        <taxon>Agaricomycotina</taxon>
        <taxon>Tremellomycetes</taxon>
        <taxon>Trichosporonales</taxon>
        <taxon>Trichosporonaceae</taxon>
        <taxon>Vanrija</taxon>
    </lineage>
</organism>
<reference evidence="2 3" key="1">
    <citation type="submission" date="2023-08" db="EMBL/GenBank/DDBJ databases">
        <title>Annotated Genome Sequence of Vanrija albida AlHP1.</title>
        <authorList>
            <person name="Herzog R."/>
        </authorList>
    </citation>
    <scope>NUCLEOTIDE SEQUENCE [LARGE SCALE GENOMIC DNA]</scope>
    <source>
        <strain evidence="2 3">AlHP1</strain>
    </source>
</reference>
<name>A0ABR3Q0Q7_9TREE</name>
<comment type="caution">
    <text evidence="2">The sequence shown here is derived from an EMBL/GenBank/DDBJ whole genome shotgun (WGS) entry which is preliminary data.</text>
</comment>
<accession>A0ABR3Q0Q7</accession>
<evidence type="ECO:0000313" key="3">
    <source>
        <dbReference type="Proteomes" id="UP001565368"/>
    </source>
</evidence>
<dbReference type="Proteomes" id="UP001565368">
    <property type="component" value="Unassembled WGS sequence"/>
</dbReference>
<protein>
    <recommendedName>
        <fullName evidence="4">F-box domain-containing protein</fullName>
    </recommendedName>
</protein>
<evidence type="ECO:0008006" key="4">
    <source>
        <dbReference type="Google" id="ProtNLM"/>
    </source>
</evidence>
<keyword evidence="3" id="KW-1185">Reference proteome</keyword>
<dbReference type="EMBL" id="JBBXJM010000004">
    <property type="protein sequence ID" value="KAL1408037.1"/>
    <property type="molecule type" value="Genomic_DNA"/>
</dbReference>
<sequence>MHPAHASQHPATPASIIINTPHIVDAIMAYATSSTLATCLRVSKGLHHTAGKVLYHTVRLDKSNMGGFFCGIWAGNASDEDTGSVADGPSSPTLPAQTKNATPRHMNFKRRLLANVRVLSLGSHYEPVCRLFRYEAPTLLPCLDTLRIVRFPASMHSLQSLCGGHECPFFAAAVARRLVIRNLDARPPGRFGCPKRFYTDTNDRTFEEVVWVLPTKGKVYTKRSLIYVRSYFPKARITFLFHPTWELWEERPDLAASSDALYKPLPVPPSAMVEILVLPKDVVSPPMPTVIGLETVEFSTNDSDELVEAFATESPHLPLTPDRLHQAVRDEVSTSAFRLNKDPVEFPEDIAYYTLEEYAAFEASERAGVLDDGLPGSSW</sequence>
<evidence type="ECO:0000313" key="2">
    <source>
        <dbReference type="EMBL" id="KAL1408037.1"/>
    </source>
</evidence>
<dbReference type="GeneID" id="95985877"/>
<evidence type="ECO:0000256" key="1">
    <source>
        <dbReference type="SAM" id="MobiDB-lite"/>
    </source>
</evidence>
<gene>
    <name evidence="2" type="ORF">Q8F55_004834</name>
</gene>
<feature type="region of interest" description="Disordered" evidence="1">
    <location>
        <begin position="81"/>
        <end position="101"/>
    </location>
</feature>
<dbReference type="RefSeq" id="XP_069207981.1">
    <property type="nucleotide sequence ID" value="XM_069353339.1"/>
</dbReference>
<feature type="compositionally biased region" description="Polar residues" evidence="1">
    <location>
        <begin position="90"/>
        <end position="101"/>
    </location>
</feature>
<proteinExistence type="predicted"/>